<name>A0A6N6RIH9_9FLAO</name>
<protein>
    <submittedName>
        <fullName evidence="2">M23 family metallopeptidase</fullName>
    </submittedName>
</protein>
<dbReference type="OrthoDB" id="9810477at2"/>
<dbReference type="RefSeq" id="WP_151665734.1">
    <property type="nucleotide sequence ID" value="NZ_WBVO01000001.1"/>
</dbReference>
<dbReference type="EMBL" id="WBVO01000001">
    <property type="protein sequence ID" value="KAB2814153.1"/>
    <property type="molecule type" value="Genomic_DNA"/>
</dbReference>
<dbReference type="Gene3D" id="2.60.40.10">
    <property type="entry name" value="Immunoglobulins"/>
    <property type="match status" value="1"/>
</dbReference>
<dbReference type="Proteomes" id="UP000468650">
    <property type="component" value="Unassembled WGS sequence"/>
</dbReference>
<comment type="caution">
    <text evidence="2">The sequence shown here is derived from an EMBL/GenBank/DDBJ whole genome shotgun (WGS) entry which is preliminary data.</text>
</comment>
<evidence type="ECO:0000259" key="1">
    <source>
        <dbReference type="Pfam" id="PF01551"/>
    </source>
</evidence>
<sequence>MIQYLRITVLTLIFSNLIQAQYPQNYFQSPLDIPLILSGTYGELRSNHFHAGIDIKTQGVEGLNVRAAASGEVVRIAVSPYGYGNALYVRHPNGYTTVYAHLQSFDADIQKWVEEKQYAQKSFYVNLFPPAGTFPVMQGDVIAKSGNSGGSGGPHLHFEIRDSRTEEPINPLLFGYEIDDHRTPEVRGVYAYPLNAESHLNQRHARTELSLRTIRNGEYAFRWTQRGAGQIGFAIDVIDRLDGAWNSNGPFKIEQFVNGSKTNEFRAERFAFAETRYLNAHIDYDLYDCCSKKINRMWILPSNALRMYSGTEQNGILTVEADSSYDLQWKISDVAGNVTLLNGSIRYEALADSSSTSSDLQIPHNSVFNIDWGSFYANLGIDVLYESADVDTTIRSGLDFCYGSIYQIGRTGIPVHKHYRVGLSLADVPVKYHSKAVVVSLDDNLNSPDSWDGDVQIHNSQPFIEARVRTMGNFTLMVDSVPPAVRVLSGIRSGQQLSTGSVIKLKMTDDLSGIQSYDCYIDGQWHLMSYDAKYDLLEVELSNRIPNGEHEFKVIVTDDRNNKTEVRIPFSYSIR</sequence>
<gene>
    <name evidence="2" type="ORF">F8C67_00030</name>
</gene>
<keyword evidence="3" id="KW-1185">Reference proteome</keyword>
<dbReference type="Pfam" id="PF01551">
    <property type="entry name" value="Peptidase_M23"/>
    <property type="match status" value="1"/>
</dbReference>
<dbReference type="GO" id="GO:0004222">
    <property type="term" value="F:metalloendopeptidase activity"/>
    <property type="evidence" value="ECO:0007669"/>
    <property type="project" value="TreeGrafter"/>
</dbReference>
<accession>A0A6N6RIH9</accession>
<dbReference type="PANTHER" id="PTHR21666">
    <property type="entry name" value="PEPTIDASE-RELATED"/>
    <property type="match status" value="1"/>
</dbReference>
<dbReference type="InterPro" id="IPR011055">
    <property type="entry name" value="Dup_hybrid_motif"/>
</dbReference>
<dbReference type="SUPFAM" id="SSF51261">
    <property type="entry name" value="Duplicated hybrid motif"/>
    <property type="match status" value="1"/>
</dbReference>
<dbReference type="PANTHER" id="PTHR21666:SF285">
    <property type="entry name" value="M23 FAMILY METALLOPEPTIDASE"/>
    <property type="match status" value="1"/>
</dbReference>
<dbReference type="CDD" id="cd12797">
    <property type="entry name" value="M23_peptidase"/>
    <property type="match status" value="1"/>
</dbReference>
<dbReference type="InterPro" id="IPR013783">
    <property type="entry name" value="Ig-like_fold"/>
</dbReference>
<evidence type="ECO:0000313" key="3">
    <source>
        <dbReference type="Proteomes" id="UP000468650"/>
    </source>
</evidence>
<dbReference type="InterPro" id="IPR050570">
    <property type="entry name" value="Cell_wall_metabolism_enzyme"/>
</dbReference>
<reference evidence="2 3" key="1">
    <citation type="submission" date="2019-09" db="EMBL/GenBank/DDBJ databases">
        <title>Genomes of family Cryomorphaceae.</title>
        <authorList>
            <person name="Bowman J.P."/>
        </authorList>
    </citation>
    <scope>NUCLEOTIDE SEQUENCE [LARGE SCALE GENOMIC DNA]</scope>
    <source>
        <strain evidence="2 3">LMG 25704</strain>
    </source>
</reference>
<feature type="domain" description="M23ase beta-sheet core" evidence="1">
    <location>
        <begin position="49"/>
        <end position="117"/>
    </location>
</feature>
<evidence type="ECO:0000313" key="2">
    <source>
        <dbReference type="EMBL" id="KAB2814153.1"/>
    </source>
</evidence>
<proteinExistence type="predicted"/>
<dbReference type="InterPro" id="IPR016047">
    <property type="entry name" value="M23ase_b-sheet_dom"/>
</dbReference>
<organism evidence="2 3">
    <name type="scientific">Phaeocystidibacter luteus</name>
    <dbReference type="NCBI Taxonomy" id="911197"/>
    <lineage>
        <taxon>Bacteria</taxon>
        <taxon>Pseudomonadati</taxon>
        <taxon>Bacteroidota</taxon>
        <taxon>Flavobacteriia</taxon>
        <taxon>Flavobacteriales</taxon>
        <taxon>Phaeocystidibacteraceae</taxon>
        <taxon>Phaeocystidibacter</taxon>
    </lineage>
</organism>
<dbReference type="Gene3D" id="2.70.70.10">
    <property type="entry name" value="Glucose Permease (Domain IIA)"/>
    <property type="match status" value="1"/>
</dbReference>
<dbReference type="AlphaFoldDB" id="A0A6N6RIH9"/>